<comment type="subcellular location">
    <subcellularLocation>
        <location evidence="1">Cell inner membrane</location>
    </subcellularLocation>
</comment>
<evidence type="ECO:0000313" key="8">
    <source>
        <dbReference type="EMBL" id="KWE07602.1"/>
    </source>
</evidence>
<dbReference type="PANTHER" id="PTHR30462">
    <property type="entry name" value="INTERMEMBRANE TRANSPORT PROTEIN PQIB-RELATED"/>
    <property type="match status" value="1"/>
</dbReference>
<comment type="caution">
    <text evidence="8">The sequence shown here is derived from an EMBL/GenBank/DDBJ whole genome shotgun (WGS) entry which is preliminary data.</text>
</comment>
<keyword evidence="2" id="KW-1003">Cell membrane</keyword>
<feature type="transmembrane region" description="Helical" evidence="7">
    <location>
        <begin position="203"/>
        <end position="222"/>
    </location>
</feature>
<dbReference type="InterPro" id="IPR051800">
    <property type="entry name" value="PqiA-PqiB_transport"/>
</dbReference>
<keyword evidence="5 7" id="KW-1133">Transmembrane helix</keyword>
<name>A0A107EVU2_9BURK</name>
<reference evidence="8 9" key="1">
    <citation type="submission" date="2015-11" db="EMBL/GenBank/DDBJ databases">
        <title>Expanding the genomic diversity of Burkholderia species for the development of highly accurate diagnostics.</title>
        <authorList>
            <person name="Sahl J."/>
            <person name="Keim P."/>
            <person name="Wagner D."/>
        </authorList>
    </citation>
    <scope>NUCLEOTIDE SEQUENCE [LARGE SCALE GENOMIC DNA]</scope>
    <source>
        <strain evidence="8 9">MSMB2167WGS</strain>
    </source>
</reference>
<protein>
    <submittedName>
        <fullName evidence="8">Paraquat-inducible protein A</fullName>
    </submittedName>
</protein>
<evidence type="ECO:0000256" key="2">
    <source>
        <dbReference type="ARBA" id="ARBA00022475"/>
    </source>
</evidence>
<evidence type="ECO:0000256" key="7">
    <source>
        <dbReference type="SAM" id="Phobius"/>
    </source>
</evidence>
<accession>A0A107EVU2</accession>
<evidence type="ECO:0000256" key="4">
    <source>
        <dbReference type="ARBA" id="ARBA00022692"/>
    </source>
</evidence>
<feature type="transmembrane region" description="Helical" evidence="7">
    <location>
        <begin position="130"/>
        <end position="156"/>
    </location>
</feature>
<sequence length="240" mass="26168">MSMLMPASSDGGEPSRLSANVIRRRSVDDENAPLPIVPTTTSMRLVCCHACSVLSPQSFEGTRCPRCGAALHRRKPNSQARAWAFLIAAMILHVPANLLPIMVTQSINGTSSATIFSGVVYFWVSGSKGLAILVLIPSMVVPLLKMMALTLLLLSVRFRTTWRIRQQTRLYRLIETIGRWSMLDVFVVALLSSLIRAGALATVTPGAGLVAFSCVVVLTMLASHSFDPRLLWDSLDTNND</sequence>
<evidence type="ECO:0000313" key="9">
    <source>
        <dbReference type="Proteomes" id="UP000062998"/>
    </source>
</evidence>
<dbReference type="RefSeq" id="WP_060323696.1">
    <property type="nucleotide sequence ID" value="NZ_LPIU01000079.1"/>
</dbReference>
<dbReference type="GO" id="GO:0005886">
    <property type="term" value="C:plasma membrane"/>
    <property type="evidence" value="ECO:0007669"/>
    <property type="project" value="UniProtKB-SubCell"/>
</dbReference>
<dbReference type="Proteomes" id="UP000062998">
    <property type="component" value="Unassembled WGS sequence"/>
</dbReference>
<dbReference type="InterPro" id="IPR007498">
    <property type="entry name" value="PqiA-like"/>
</dbReference>
<dbReference type="OrthoDB" id="9800207at2"/>
<proteinExistence type="predicted"/>
<feature type="transmembrane region" description="Helical" evidence="7">
    <location>
        <begin position="82"/>
        <end position="103"/>
    </location>
</feature>
<dbReference type="Pfam" id="PF04403">
    <property type="entry name" value="PqiA"/>
    <property type="match status" value="1"/>
</dbReference>
<dbReference type="PANTHER" id="PTHR30462:SF3">
    <property type="entry name" value="INTERMEMBRANE TRANSPORT PROTEIN PQIA"/>
    <property type="match status" value="1"/>
</dbReference>
<keyword evidence="4 7" id="KW-0812">Transmembrane</keyword>
<dbReference type="EMBL" id="LPIX01000033">
    <property type="protein sequence ID" value="KWE07602.1"/>
    <property type="molecule type" value="Genomic_DNA"/>
</dbReference>
<dbReference type="AlphaFoldDB" id="A0A107EVU2"/>
<feature type="transmembrane region" description="Helical" evidence="7">
    <location>
        <begin position="177"/>
        <end position="197"/>
    </location>
</feature>
<evidence type="ECO:0000256" key="3">
    <source>
        <dbReference type="ARBA" id="ARBA00022519"/>
    </source>
</evidence>
<evidence type="ECO:0000256" key="5">
    <source>
        <dbReference type="ARBA" id="ARBA00022989"/>
    </source>
</evidence>
<keyword evidence="6 7" id="KW-0472">Membrane</keyword>
<gene>
    <name evidence="8" type="ORF">WL73_09200</name>
</gene>
<keyword evidence="3" id="KW-0997">Cell inner membrane</keyword>
<organism evidence="8 9">
    <name type="scientific">Burkholderia ubonensis</name>
    <dbReference type="NCBI Taxonomy" id="101571"/>
    <lineage>
        <taxon>Bacteria</taxon>
        <taxon>Pseudomonadati</taxon>
        <taxon>Pseudomonadota</taxon>
        <taxon>Betaproteobacteria</taxon>
        <taxon>Burkholderiales</taxon>
        <taxon>Burkholderiaceae</taxon>
        <taxon>Burkholderia</taxon>
        <taxon>Burkholderia cepacia complex</taxon>
    </lineage>
</organism>
<evidence type="ECO:0000256" key="1">
    <source>
        <dbReference type="ARBA" id="ARBA00004533"/>
    </source>
</evidence>
<evidence type="ECO:0000256" key="6">
    <source>
        <dbReference type="ARBA" id="ARBA00023136"/>
    </source>
</evidence>